<proteinExistence type="predicted"/>
<organism evidence="1 2">
    <name type="scientific">Streptomyces pseudovenezuelae</name>
    <dbReference type="NCBI Taxonomy" id="67350"/>
    <lineage>
        <taxon>Bacteria</taxon>
        <taxon>Bacillati</taxon>
        <taxon>Actinomycetota</taxon>
        <taxon>Actinomycetes</taxon>
        <taxon>Kitasatosporales</taxon>
        <taxon>Streptomycetaceae</taxon>
        <taxon>Streptomyces</taxon>
        <taxon>Streptomyces aurantiacus group</taxon>
    </lineage>
</organism>
<accession>A0ABT6M3P6</accession>
<sequence>MAAQYADGRLRYFAVPVAADTSGASFIVTGASRYALGNRISDLQATVAEHLLVGTLARHVPMGIAVLEDLEEQDPTTDAWVPLTGGGSRLWNEL</sequence>
<name>A0ABT6M3P6_9ACTN</name>
<evidence type="ECO:0000313" key="1">
    <source>
        <dbReference type="EMBL" id="MDH6222709.1"/>
    </source>
</evidence>
<dbReference type="RefSeq" id="WP_432423254.1">
    <property type="nucleotide sequence ID" value="NZ_JARXVH010000041.1"/>
</dbReference>
<evidence type="ECO:0000313" key="2">
    <source>
        <dbReference type="Proteomes" id="UP001160499"/>
    </source>
</evidence>
<dbReference type="EMBL" id="JARXVH010000041">
    <property type="protein sequence ID" value="MDH6222709.1"/>
    <property type="molecule type" value="Genomic_DNA"/>
</dbReference>
<gene>
    <name evidence="1" type="ORF">M2283_010061</name>
</gene>
<dbReference type="Proteomes" id="UP001160499">
    <property type="component" value="Unassembled WGS sequence"/>
</dbReference>
<protein>
    <submittedName>
        <fullName evidence="1">Uncharacterized protein</fullName>
    </submittedName>
</protein>
<keyword evidence="2" id="KW-1185">Reference proteome</keyword>
<reference evidence="1 2" key="1">
    <citation type="submission" date="2023-04" db="EMBL/GenBank/DDBJ databases">
        <title>Forest soil microbial communities from Buena Vista Peninsula, Colon Province, Panama.</title>
        <authorList>
            <person name="Bouskill N."/>
        </authorList>
    </citation>
    <scope>NUCLEOTIDE SEQUENCE [LARGE SCALE GENOMIC DNA]</scope>
    <source>
        <strain evidence="1 2">GGS1</strain>
    </source>
</reference>
<comment type="caution">
    <text evidence="1">The sequence shown here is derived from an EMBL/GenBank/DDBJ whole genome shotgun (WGS) entry which is preliminary data.</text>
</comment>